<dbReference type="AlphaFoldDB" id="A0A0S3PZ83"/>
<dbReference type="SUPFAM" id="SSF48371">
    <property type="entry name" value="ARM repeat"/>
    <property type="match status" value="1"/>
</dbReference>
<accession>A0A0S3PZ83</accession>
<dbReference type="KEGG" id="vgo:GJW-30_1_03786"/>
<feature type="domain" description="DUF2019" evidence="1">
    <location>
        <begin position="12"/>
        <end position="116"/>
    </location>
</feature>
<dbReference type="InterPro" id="IPR042236">
    <property type="entry name" value="PI3K_accessory_sf"/>
</dbReference>
<dbReference type="EMBL" id="AP014946">
    <property type="protein sequence ID" value="BAT61229.1"/>
    <property type="molecule type" value="Genomic_DNA"/>
</dbReference>
<dbReference type="InterPro" id="IPR018568">
    <property type="entry name" value="DUF2019"/>
</dbReference>
<dbReference type="Proteomes" id="UP000236884">
    <property type="component" value="Chromosome"/>
</dbReference>
<organism evidence="2 3">
    <name type="scientific">Variibacter gotjawalensis</name>
    <dbReference type="NCBI Taxonomy" id="1333996"/>
    <lineage>
        <taxon>Bacteria</taxon>
        <taxon>Pseudomonadati</taxon>
        <taxon>Pseudomonadota</taxon>
        <taxon>Alphaproteobacteria</taxon>
        <taxon>Hyphomicrobiales</taxon>
        <taxon>Nitrobacteraceae</taxon>
        <taxon>Variibacter</taxon>
    </lineage>
</organism>
<evidence type="ECO:0000313" key="3">
    <source>
        <dbReference type="Proteomes" id="UP000236884"/>
    </source>
</evidence>
<gene>
    <name evidence="2" type="ORF">GJW-30_1_03786</name>
</gene>
<proteinExistence type="predicted"/>
<evidence type="ECO:0000259" key="1">
    <source>
        <dbReference type="Pfam" id="PF09450"/>
    </source>
</evidence>
<dbReference type="InterPro" id="IPR016024">
    <property type="entry name" value="ARM-type_fold"/>
</dbReference>
<evidence type="ECO:0000313" key="2">
    <source>
        <dbReference type="EMBL" id="BAT61229.1"/>
    </source>
</evidence>
<reference evidence="2 3" key="1">
    <citation type="submission" date="2015-08" db="EMBL/GenBank/DDBJ databases">
        <title>Investigation of the bacterial diversity of lava forest soil.</title>
        <authorList>
            <person name="Lee J.S."/>
        </authorList>
    </citation>
    <scope>NUCLEOTIDE SEQUENCE [LARGE SCALE GENOMIC DNA]</scope>
    <source>
        <strain evidence="2 3">GJW-30</strain>
    </source>
</reference>
<name>A0A0S3PZ83_9BRAD</name>
<dbReference type="Gene3D" id="1.25.40.70">
    <property type="entry name" value="Phosphatidylinositol 3-kinase, accessory domain (PIK)"/>
    <property type="match status" value="1"/>
</dbReference>
<protein>
    <recommendedName>
        <fullName evidence="1">DUF2019 domain-containing protein</fullName>
    </recommendedName>
</protein>
<dbReference type="RefSeq" id="WP_096357956.1">
    <property type="nucleotide sequence ID" value="NZ_AP014946.1"/>
</dbReference>
<sequence length="123" mass="13982">MRKRSLPGQSNEQLVGYFIEIAVAQEYEQSYGSIAKYSRLFHQMQALVSELKSRTGDQRRLLIDLHKHENWHVRYKAAKATLAVAPVESRQLLERIAASNHFPEAGEAGMTLVALDRGIYKPT</sequence>
<keyword evidence="3" id="KW-1185">Reference proteome</keyword>
<dbReference type="OrthoDB" id="7963325at2"/>
<dbReference type="Pfam" id="PF09450">
    <property type="entry name" value="DUF2019"/>
    <property type="match status" value="1"/>
</dbReference>